<dbReference type="SUPFAM" id="SSF52540">
    <property type="entry name" value="P-loop containing nucleoside triphosphate hydrolases"/>
    <property type="match status" value="1"/>
</dbReference>
<reference evidence="2 3" key="1">
    <citation type="submission" date="2018-05" db="EMBL/GenBank/DDBJ databases">
        <title>Genomic Encyclopedia of Type Strains, Phase IV (KMG-IV): sequencing the most valuable type-strain genomes for metagenomic binning, comparative biology and taxonomic classification.</title>
        <authorList>
            <person name="Goeker M."/>
        </authorList>
    </citation>
    <scope>NUCLEOTIDE SEQUENCE [LARGE SCALE GENOMIC DNA]</scope>
    <source>
        <strain evidence="2 3">DSM 45480</strain>
    </source>
</reference>
<evidence type="ECO:0000313" key="2">
    <source>
        <dbReference type="EMBL" id="PWK89455.1"/>
    </source>
</evidence>
<dbReference type="CDD" id="cd01127">
    <property type="entry name" value="TrwB_TraG_TraD_VirD4"/>
    <property type="match status" value="1"/>
</dbReference>
<sequence length="999" mass="108292">MTPEERKALAALRFNWALTPDDVWGGAQFHVEGLHTEVEEAVLAGLADAARSTGASPIGLVIQGQKGSGKTHLLGWVRGQVQETGGYFFLVKLMEGNAFWTNTANAFVEGLVRPGAGGRSQVAQFLDRLSVLTGAPATNLDEFVASVRRFNRLVWQECQDTLRALVLFASPDDRLSNIGDDYLSGMPETTPGDRETWRIRPHPKQPQEIVSEITKLLALTGPIVVAVDQIDQLVAVSKQATGGESEEDDGQLFARVGEGLMSLRDHTSRTLSLVACLPHVWESLRRKAADTFADRFRSERQLAEIPNGGLARALVEKRLAVTYQELDFVPPGPTWPISKYAFAGMQQYTPRKLLQRIDEHARWCLRGDTVRELDRFDAEAEPVAAQPPPAEDDLTALDGVFEKLRAEADVRPALDQGTEDEVVPGLLSAALTAWIAELGENDQGWSLESPPSVKPALHARLIRTLDEDTENEAHWAFRAIAAPHHGAALSRLSKARSAAAHHLGSDRRRLILLRNQPWSSGPVTQEKIAEFREAGGRDVPVSESDLRAFAALKEMLAAQDPRLPAWLMARKPASDTELLSGVLPTLFPAMSGRLTTEPVAASGVPIGSVSVELATLREHVFICAGTGSGKTVLLRRLVEECALRGVSAIVLDPNNDLARLGDAWPTPPPRWGSGDAERARTYLAGTEVVVWTPKRQSGRPLSFQPLPDFAGVLDNPDEFEMALDVAVSALAPRAGIATSTVRNQRSRAVLRDALKSFAGMEKRELGSFIDLLADLPNGVTGMANARAMAGEMAETLKATMINDRLFAGAGEPVDPALLLTPSPGKAARVSVISFVGLTSEEQRQSFVSQLQMELFAWVKRNPAQSLGWLLVMDEAQTLAPSGKATTSTASTQMLAAQARKYGLGLVFATQAPKGLDNRITGNATTQIFGRLSSPAQIRAAEELARARGSAVPDIARLTRGEFFVATDATGFHLTTVPMCLSHHPPNPLTEDEVIDRARR</sequence>
<proteinExistence type="predicted"/>
<dbReference type="InterPro" id="IPR003593">
    <property type="entry name" value="AAA+_ATPase"/>
</dbReference>
<dbReference type="Pfam" id="PF01935">
    <property type="entry name" value="DUF87"/>
    <property type="match status" value="1"/>
</dbReference>
<dbReference type="AlphaFoldDB" id="A0A316IQP0"/>
<feature type="domain" description="AAA+ ATPase" evidence="1">
    <location>
        <begin position="616"/>
        <end position="941"/>
    </location>
</feature>
<dbReference type="InterPro" id="IPR027417">
    <property type="entry name" value="P-loop_NTPase"/>
</dbReference>
<organism evidence="2 3">
    <name type="scientific">Lentzea atacamensis</name>
    <dbReference type="NCBI Taxonomy" id="531938"/>
    <lineage>
        <taxon>Bacteria</taxon>
        <taxon>Bacillati</taxon>
        <taxon>Actinomycetota</taxon>
        <taxon>Actinomycetes</taxon>
        <taxon>Pseudonocardiales</taxon>
        <taxon>Pseudonocardiaceae</taxon>
        <taxon>Lentzea</taxon>
    </lineage>
</organism>
<dbReference type="Proteomes" id="UP000246005">
    <property type="component" value="Unassembled WGS sequence"/>
</dbReference>
<dbReference type="InterPro" id="IPR051162">
    <property type="entry name" value="T4SS_component"/>
</dbReference>
<accession>A0A316IQP0</accession>
<comment type="caution">
    <text evidence="2">The sequence shown here is derived from an EMBL/GenBank/DDBJ whole genome shotgun (WGS) entry which is preliminary data.</text>
</comment>
<evidence type="ECO:0000313" key="3">
    <source>
        <dbReference type="Proteomes" id="UP000246005"/>
    </source>
</evidence>
<name>A0A316IQP0_9PSEU</name>
<dbReference type="Gene3D" id="3.40.50.300">
    <property type="entry name" value="P-loop containing nucleotide triphosphate hydrolases"/>
    <property type="match status" value="2"/>
</dbReference>
<dbReference type="PANTHER" id="PTHR30121:SF6">
    <property type="entry name" value="SLR6007 PROTEIN"/>
    <property type="match status" value="1"/>
</dbReference>
<dbReference type="InterPro" id="IPR002789">
    <property type="entry name" value="HerA_central"/>
</dbReference>
<dbReference type="RefSeq" id="WP_109634675.1">
    <property type="nucleotide sequence ID" value="NZ_QGHB01000002.1"/>
</dbReference>
<evidence type="ECO:0000259" key="1">
    <source>
        <dbReference type="SMART" id="SM00382"/>
    </source>
</evidence>
<dbReference type="SMART" id="SM00382">
    <property type="entry name" value="AAA"/>
    <property type="match status" value="1"/>
</dbReference>
<gene>
    <name evidence="2" type="ORF">C8D88_102728</name>
</gene>
<protein>
    <submittedName>
        <fullName evidence="2">Uncharacterized protein DUF87</fullName>
    </submittedName>
</protein>
<dbReference type="PANTHER" id="PTHR30121">
    <property type="entry name" value="UNCHARACTERIZED PROTEIN YJGR-RELATED"/>
    <property type="match status" value="1"/>
</dbReference>
<dbReference type="EMBL" id="QGHB01000002">
    <property type="protein sequence ID" value="PWK89455.1"/>
    <property type="molecule type" value="Genomic_DNA"/>
</dbReference>